<evidence type="ECO:0000256" key="1">
    <source>
        <dbReference type="SAM" id="MobiDB-lite"/>
    </source>
</evidence>
<comment type="caution">
    <text evidence="2">The sequence shown here is derived from an EMBL/GenBank/DDBJ whole genome shotgun (WGS) entry which is preliminary data.</text>
</comment>
<accession>A0A7W8AWX8</accession>
<gene>
    <name evidence="2" type="ORF">FHS40_005278</name>
</gene>
<proteinExistence type="predicted"/>
<reference evidence="2 3" key="1">
    <citation type="submission" date="2020-08" db="EMBL/GenBank/DDBJ databases">
        <title>Genomic Encyclopedia of Type Strains, Phase III (KMG-III): the genomes of soil and plant-associated and newly described type strains.</title>
        <authorList>
            <person name="Whitman W."/>
        </authorList>
    </citation>
    <scope>NUCLEOTIDE SEQUENCE [LARGE SCALE GENOMIC DNA]</scope>
    <source>
        <strain evidence="2 3">CECT 3146</strain>
    </source>
</reference>
<feature type="region of interest" description="Disordered" evidence="1">
    <location>
        <begin position="36"/>
        <end position="76"/>
    </location>
</feature>
<dbReference type="EMBL" id="JACHJD010000009">
    <property type="protein sequence ID" value="MBB5106174.1"/>
    <property type="molecule type" value="Genomic_DNA"/>
</dbReference>
<feature type="compositionally biased region" description="Gly residues" evidence="1">
    <location>
        <begin position="64"/>
        <end position="76"/>
    </location>
</feature>
<dbReference type="AlphaFoldDB" id="A0A7W8AWX8"/>
<evidence type="ECO:0000313" key="3">
    <source>
        <dbReference type="Proteomes" id="UP000549009"/>
    </source>
</evidence>
<keyword evidence="3" id="KW-1185">Reference proteome</keyword>
<evidence type="ECO:0000313" key="2">
    <source>
        <dbReference type="EMBL" id="MBB5106174.1"/>
    </source>
</evidence>
<name>A0A7W8AWX8_STRST</name>
<protein>
    <submittedName>
        <fullName evidence="2">Uncharacterized protein</fullName>
    </submittedName>
</protein>
<sequence length="76" mass="7502">MPADVGSGGFGAAGVYDVAVFVRKFQRHSSQNGAFASRGVRHWGQSWGSRSGTAARCGRPPPGAGGGPGCPDAGGG</sequence>
<dbReference type="Proteomes" id="UP000549009">
    <property type="component" value="Unassembled WGS sequence"/>
</dbReference>
<organism evidence="2 3">
    <name type="scientific">Streptomyces spectabilis</name>
    <dbReference type="NCBI Taxonomy" id="68270"/>
    <lineage>
        <taxon>Bacteria</taxon>
        <taxon>Bacillati</taxon>
        <taxon>Actinomycetota</taxon>
        <taxon>Actinomycetes</taxon>
        <taxon>Kitasatosporales</taxon>
        <taxon>Streptomycetaceae</taxon>
        <taxon>Streptomyces</taxon>
    </lineage>
</organism>